<organism evidence="1 2">
    <name type="scientific">Candidatus Thermofonsia Clade 3 bacterium</name>
    <dbReference type="NCBI Taxonomy" id="2364212"/>
    <lineage>
        <taxon>Bacteria</taxon>
        <taxon>Bacillati</taxon>
        <taxon>Chloroflexota</taxon>
        <taxon>Candidatus Thermofontia</taxon>
        <taxon>Candidatus Thermofonsia Clade 3</taxon>
    </lineage>
</organism>
<proteinExistence type="predicted"/>
<evidence type="ECO:0000313" key="1">
    <source>
        <dbReference type="EMBL" id="PJF45511.1"/>
    </source>
</evidence>
<feature type="non-terminal residue" evidence="1">
    <location>
        <position position="1"/>
    </location>
</feature>
<gene>
    <name evidence="1" type="ORF">CUN48_18515</name>
</gene>
<name>A0A2M8Q6T8_9CHLR</name>
<dbReference type="Gene3D" id="3.20.20.80">
    <property type="entry name" value="Glycosidases"/>
    <property type="match status" value="1"/>
</dbReference>
<dbReference type="EMBL" id="PGTN01001020">
    <property type="protein sequence ID" value="PJF45511.1"/>
    <property type="molecule type" value="Genomic_DNA"/>
</dbReference>
<feature type="non-terminal residue" evidence="1">
    <location>
        <position position="130"/>
    </location>
</feature>
<dbReference type="Proteomes" id="UP000230790">
    <property type="component" value="Unassembled WGS sequence"/>
</dbReference>
<evidence type="ECO:0000313" key="2">
    <source>
        <dbReference type="Proteomes" id="UP000230790"/>
    </source>
</evidence>
<reference evidence="1 2" key="1">
    <citation type="submission" date="2017-11" db="EMBL/GenBank/DDBJ databases">
        <title>Evolution of Phototrophy in the Chloroflexi Phylum Driven by Horizontal Gene Transfer.</title>
        <authorList>
            <person name="Ward L.M."/>
            <person name="Hemp J."/>
            <person name="Shih P.M."/>
            <person name="Mcglynn S.E."/>
            <person name="Fischer W."/>
        </authorList>
    </citation>
    <scope>NUCLEOTIDE SEQUENCE [LARGE SCALE GENOMIC DNA]</scope>
    <source>
        <strain evidence="1">JP3_7</strain>
    </source>
</reference>
<sequence>ARFIARVAERLAAHNKTLAVRVEPAIPISAEQWNTGGYDWRALSQAATTVIVPAPIDPRAYAPGGEMELLLAYATDEIGPSKLAIELPAHSVERSGNYLLLKGYQEALAPLLGSIAAEAGEDGNVVISLD</sequence>
<protein>
    <submittedName>
        <fullName evidence="1">Uncharacterized protein</fullName>
    </submittedName>
</protein>
<accession>A0A2M8Q6T8</accession>
<dbReference type="AlphaFoldDB" id="A0A2M8Q6T8"/>
<comment type="caution">
    <text evidence="1">The sequence shown here is derived from an EMBL/GenBank/DDBJ whole genome shotgun (WGS) entry which is preliminary data.</text>
</comment>